<dbReference type="InterPro" id="IPR051797">
    <property type="entry name" value="TrmB-like"/>
</dbReference>
<reference evidence="2 3" key="1">
    <citation type="journal article" date="2015" name="Nature">
        <title>rRNA introns, odd ribosomes, and small enigmatic genomes across a large radiation of phyla.</title>
        <authorList>
            <person name="Brown C.T."/>
            <person name="Hug L.A."/>
            <person name="Thomas B.C."/>
            <person name="Sharon I."/>
            <person name="Castelle C.J."/>
            <person name="Singh A."/>
            <person name="Wilkins M.J."/>
            <person name="Williams K.H."/>
            <person name="Banfield J.F."/>
        </authorList>
    </citation>
    <scope>NUCLEOTIDE SEQUENCE [LARGE SCALE GENOMIC DNA]</scope>
</reference>
<dbReference type="PANTHER" id="PTHR34293">
    <property type="entry name" value="HTH-TYPE TRANSCRIPTIONAL REGULATOR TRMBL2"/>
    <property type="match status" value="1"/>
</dbReference>
<accession>A0A0G0NMR3</accession>
<evidence type="ECO:0000259" key="1">
    <source>
        <dbReference type="Pfam" id="PF01978"/>
    </source>
</evidence>
<gene>
    <name evidence="2" type="ORF">UT11_C0056G0014</name>
</gene>
<proteinExistence type="predicted"/>
<evidence type="ECO:0000313" key="3">
    <source>
        <dbReference type="Proteomes" id="UP000033934"/>
    </source>
</evidence>
<feature type="domain" description="Transcription regulator TrmB N-terminal" evidence="1">
    <location>
        <begin position="9"/>
        <end position="74"/>
    </location>
</feature>
<sequence length="249" mass="28091">MNYLDELIELGLTKNEAKIYLALLIIKQGSVDNISKKSGVHRRNVYDTMQRLAEKGLISRLMSQKTLVYSPVHPDKLSDLVEEKAKLLKDSLPGLSQIFDQNPTPQQSYILKGVGGLKNYINLELSENAPIYGIGSKGSWFDPRLGGFAKQAAEKWNNLNKKSHLIFDAEVKDCPDVLNAIHGEYKFLPEKYSTGSSIDICGQYVITYSGVSVKKLDQDISIFVLKDKTLAEDYIRWFYALWDLLPNPS</sequence>
<dbReference type="Proteomes" id="UP000033934">
    <property type="component" value="Unassembled WGS sequence"/>
</dbReference>
<dbReference type="AlphaFoldDB" id="A0A0G0NMR3"/>
<dbReference type="InterPro" id="IPR036388">
    <property type="entry name" value="WH-like_DNA-bd_sf"/>
</dbReference>
<dbReference type="EMBL" id="LBVO01000056">
    <property type="protein sequence ID" value="KKQ87174.1"/>
    <property type="molecule type" value="Genomic_DNA"/>
</dbReference>
<protein>
    <submittedName>
        <fullName evidence="2">Transcriptional regulator, TrmB</fullName>
    </submittedName>
</protein>
<name>A0A0G0NMR3_9BACT</name>
<organism evidence="2 3">
    <name type="scientific">Berkelbacteria bacterium GW2011_GWA2_38_9</name>
    <dbReference type="NCBI Taxonomy" id="1618334"/>
    <lineage>
        <taxon>Bacteria</taxon>
        <taxon>Candidatus Berkelbacteria</taxon>
    </lineage>
</organism>
<dbReference type="InterPro" id="IPR002831">
    <property type="entry name" value="Tscrpt_reg_TrmB_N"/>
</dbReference>
<dbReference type="Pfam" id="PF01978">
    <property type="entry name" value="TrmB"/>
    <property type="match status" value="1"/>
</dbReference>
<dbReference type="PANTHER" id="PTHR34293:SF1">
    <property type="entry name" value="HTH-TYPE TRANSCRIPTIONAL REGULATOR TRMBL2"/>
    <property type="match status" value="1"/>
</dbReference>
<dbReference type="SUPFAM" id="SSF46785">
    <property type="entry name" value="Winged helix' DNA-binding domain"/>
    <property type="match status" value="1"/>
</dbReference>
<dbReference type="Gene3D" id="1.10.10.10">
    <property type="entry name" value="Winged helix-like DNA-binding domain superfamily/Winged helix DNA-binding domain"/>
    <property type="match status" value="1"/>
</dbReference>
<evidence type="ECO:0000313" key="2">
    <source>
        <dbReference type="EMBL" id="KKQ87174.1"/>
    </source>
</evidence>
<dbReference type="InterPro" id="IPR036390">
    <property type="entry name" value="WH_DNA-bd_sf"/>
</dbReference>
<comment type="caution">
    <text evidence="2">The sequence shown here is derived from an EMBL/GenBank/DDBJ whole genome shotgun (WGS) entry which is preliminary data.</text>
</comment>